<organism evidence="2 3">
    <name type="scientific">Sphingomonas turrisvirgatae</name>
    <dbReference type="NCBI Taxonomy" id="1888892"/>
    <lineage>
        <taxon>Bacteria</taxon>
        <taxon>Pseudomonadati</taxon>
        <taxon>Pseudomonadota</taxon>
        <taxon>Alphaproteobacteria</taxon>
        <taxon>Sphingomonadales</taxon>
        <taxon>Sphingomonadaceae</taxon>
        <taxon>Sphingomonas</taxon>
    </lineage>
</organism>
<reference evidence="2 3" key="1">
    <citation type="submission" date="2016-08" db="EMBL/GenBank/DDBJ databases">
        <title>Draft genome of the agarase producing Sphingomonas sp. MCT13.</title>
        <authorList>
            <person name="D'Andrea M.M."/>
            <person name="Rossolini G.M."/>
            <person name="Thaller M.C."/>
        </authorList>
    </citation>
    <scope>NUCLEOTIDE SEQUENCE [LARGE SCALE GENOMIC DNA]</scope>
    <source>
        <strain evidence="2 3">MCT13</strain>
    </source>
</reference>
<dbReference type="OrthoDB" id="7503770at2"/>
<proteinExistence type="predicted"/>
<gene>
    <name evidence="2" type="ORF">BFL28_05080</name>
</gene>
<dbReference type="InterPro" id="IPR010239">
    <property type="entry name" value="CHP02001"/>
</dbReference>
<dbReference type="EMBL" id="MDDS01000057">
    <property type="protein sequence ID" value="ODP36678.1"/>
    <property type="molecule type" value="Genomic_DNA"/>
</dbReference>
<sequence>MRVAIAALTLIAATPAWAQLGVETDASVELTTDLRERGLSQSGGEASGAASLTVNSGAIGGELRATALRGSARHGGADAGAAASLWYRIGSGGWQFEAGGTYRAFIDGAGELDYAEVHGTANYLIGPLDVGVGAYYAPDQRAIGGDNLYLRARARASLPGMPWTLAAHVGRSSGAVDDFAKAARLRPAGNYTDWSLGVEWARGPLYAAVRYTDTDIARGVTLSPFADRSNSGARVIGAVGLSF</sequence>
<name>A0A1E3LSE9_9SPHN</name>
<comment type="caution">
    <text evidence="2">The sequence shown here is derived from an EMBL/GenBank/DDBJ whole genome shotgun (WGS) entry which is preliminary data.</text>
</comment>
<keyword evidence="3" id="KW-1185">Reference proteome</keyword>
<evidence type="ECO:0000313" key="2">
    <source>
        <dbReference type="EMBL" id="ODP36678.1"/>
    </source>
</evidence>
<feature type="signal peptide" evidence="1">
    <location>
        <begin position="1"/>
        <end position="18"/>
    </location>
</feature>
<evidence type="ECO:0000256" key="1">
    <source>
        <dbReference type="SAM" id="SignalP"/>
    </source>
</evidence>
<feature type="chain" id="PRO_5009131954" description="Porin domain-containing protein" evidence="1">
    <location>
        <begin position="19"/>
        <end position="243"/>
    </location>
</feature>
<dbReference type="Proteomes" id="UP000094487">
    <property type="component" value="Unassembled WGS sequence"/>
</dbReference>
<accession>A0A1E3LSE9</accession>
<keyword evidence="1" id="KW-0732">Signal</keyword>
<dbReference type="STRING" id="1888892.BFL28_05080"/>
<dbReference type="Pfam" id="PF09694">
    <property type="entry name" value="Gcw_chp"/>
    <property type="match status" value="1"/>
</dbReference>
<dbReference type="AlphaFoldDB" id="A0A1E3LSE9"/>
<evidence type="ECO:0000313" key="3">
    <source>
        <dbReference type="Proteomes" id="UP000094487"/>
    </source>
</evidence>
<evidence type="ECO:0008006" key="4">
    <source>
        <dbReference type="Google" id="ProtNLM"/>
    </source>
</evidence>
<protein>
    <recommendedName>
        <fullName evidence="4">Porin domain-containing protein</fullName>
    </recommendedName>
</protein>